<evidence type="ECO:0000313" key="2">
    <source>
        <dbReference type="EMBL" id="KWX14130.1"/>
    </source>
</evidence>
<dbReference type="OrthoDB" id="10257221at2759"/>
<organism evidence="2 3">
    <name type="scientific">Giardia duodenalis assemblage B</name>
    <dbReference type="NCBI Taxonomy" id="1394984"/>
    <lineage>
        <taxon>Eukaryota</taxon>
        <taxon>Metamonada</taxon>
        <taxon>Diplomonadida</taxon>
        <taxon>Hexamitidae</taxon>
        <taxon>Giardiinae</taxon>
        <taxon>Giardia</taxon>
    </lineage>
</organism>
<dbReference type="EMBL" id="JXTI01000042">
    <property type="protein sequence ID" value="KWX14130.1"/>
    <property type="molecule type" value="Genomic_DNA"/>
</dbReference>
<feature type="transmembrane region" description="Helical" evidence="1">
    <location>
        <begin position="6"/>
        <end position="24"/>
    </location>
</feature>
<reference evidence="2 3" key="1">
    <citation type="journal article" date="2015" name="Mol. Biochem. Parasitol.">
        <title>Identification of polymorphic genes for use in assemblage B genotyping assays through comparative genomics of multiple assemblage B Giardia duodenalis isolates.</title>
        <authorList>
            <person name="Wielinga C."/>
            <person name="Thompson R.C."/>
            <person name="Monis P."/>
            <person name="Ryan U."/>
        </authorList>
    </citation>
    <scope>NUCLEOTIDE SEQUENCE [LARGE SCALE GENOMIC DNA]</scope>
    <source>
        <strain evidence="2 3">BAH15c1</strain>
    </source>
</reference>
<evidence type="ECO:0000313" key="3">
    <source>
        <dbReference type="Proteomes" id="UP000070089"/>
    </source>
</evidence>
<proteinExistence type="predicted"/>
<keyword evidence="1" id="KW-1133">Transmembrane helix</keyword>
<keyword evidence="1" id="KW-0472">Membrane</keyword>
<dbReference type="Proteomes" id="UP000070089">
    <property type="component" value="Unassembled WGS sequence"/>
</dbReference>
<dbReference type="AlphaFoldDB" id="A0A132NVN3"/>
<gene>
    <name evidence="2" type="ORF">QR46_1827</name>
</gene>
<protein>
    <submittedName>
        <fullName evidence="2">Uncharacterized protein</fullName>
    </submittedName>
</protein>
<dbReference type="VEuPathDB" id="GiardiaDB:QR46_1827"/>
<accession>A0A132NVN3</accession>
<evidence type="ECO:0000256" key="1">
    <source>
        <dbReference type="SAM" id="Phobius"/>
    </source>
</evidence>
<feature type="transmembrane region" description="Helical" evidence="1">
    <location>
        <begin position="127"/>
        <end position="145"/>
    </location>
</feature>
<comment type="caution">
    <text evidence="2">The sequence shown here is derived from an EMBL/GenBank/DDBJ whole genome shotgun (WGS) entry which is preliminary data.</text>
</comment>
<feature type="transmembrane region" description="Helical" evidence="1">
    <location>
        <begin position="86"/>
        <end position="107"/>
    </location>
</feature>
<sequence length="154" mass="17247">MKISSLLAAIGTVSVLLTGVSLGLKIHIHLTRFPCLSHRAKGLRITFLIIHIITAVFALTAAAYHIYDVKAYKAITLKSLFNAGWWSFMMMILDALTGIGIVIMPVLVRRCRGRIRPPLYFKIMKTLHAGLALGIAIGIFFFHVMEHEIYIRLT</sequence>
<keyword evidence="1" id="KW-0812">Transmembrane</keyword>
<feature type="transmembrane region" description="Helical" evidence="1">
    <location>
        <begin position="45"/>
        <end position="66"/>
    </location>
</feature>
<name>A0A132NVN3_GIAIN</name>